<protein>
    <recommendedName>
        <fullName evidence="3">DUF6993 domain-containing protein</fullName>
    </recommendedName>
</protein>
<evidence type="ECO:0000259" key="3">
    <source>
        <dbReference type="Pfam" id="PF22504"/>
    </source>
</evidence>
<reference evidence="4" key="1">
    <citation type="journal article" date="2014" name="Int. J. Syst. Evol. Microbiol.">
        <title>Complete genome sequence of Corynebacterium casei LMG S-19264T (=DSM 44701T), isolated from a smear-ripened cheese.</title>
        <authorList>
            <consortium name="US DOE Joint Genome Institute (JGI-PGF)"/>
            <person name="Walter F."/>
            <person name="Albersmeier A."/>
            <person name="Kalinowski J."/>
            <person name="Ruckert C."/>
        </authorList>
    </citation>
    <scope>NUCLEOTIDE SEQUENCE</scope>
    <source>
        <strain evidence="4">VKM Ac-1401</strain>
    </source>
</reference>
<name>A0A9W6HD54_9MICO</name>
<dbReference type="RefSeq" id="WP_271178468.1">
    <property type="nucleotide sequence ID" value="NZ_BAAAJO010000003.1"/>
</dbReference>
<comment type="caution">
    <text evidence="4">The sequence shown here is derived from an EMBL/GenBank/DDBJ whole genome shotgun (WGS) entry which is preliminary data.</text>
</comment>
<feature type="domain" description="DUF6993" evidence="3">
    <location>
        <begin position="87"/>
        <end position="171"/>
    </location>
</feature>
<dbReference type="Proteomes" id="UP001142372">
    <property type="component" value="Unassembled WGS sequence"/>
</dbReference>
<dbReference type="AlphaFoldDB" id="A0A9W6HD54"/>
<keyword evidence="2" id="KW-0812">Transmembrane</keyword>
<feature type="compositionally biased region" description="Low complexity" evidence="1">
    <location>
        <begin position="46"/>
        <end position="67"/>
    </location>
</feature>
<sequence length="177" mass="17917">MTDVRRLPIVRRSRGRAAGVWGAATGAIMVSVLLSGCVGGGPAPTPSTASASPTATATATPSQTSSAIELHPDGTAQQNLPFFNKVNKATLAAKPAAQGRDFIDALVAAGFVKADMQVTPDTSTIGLKANSIQFSVRMGDSCLIGQNGADAGGYSSQVTPVLGTGSCLIGQTRAIDW</sequence>
<proteinExistence type="predicted"/>
<evidence type="ECO:0000313" key="5">
    <source>
        <dbReference type="Proteomes" id="UP001142372"/>
    </source>
</evidence>
<reference evidence="4" key="2">
    <citation type="submission" date="2023-01" db="EMBL/GenBank/DDBJ databases">
        <authorList>
            <person name="Sun Q."/>
            <person name="Evtushenko L."/>
        </authorList>
    </citation>
    <scope>NUCLEOTIDE SEQUENCE</scope>
    <source>
        <strain evidence="4">VKM Ac-1401</strain>
    </source>
</reference>
<evidence type="ECO:0000256" key="2">
    <source>
        <dbReference type="SAM" id="Phobius"/>
    </source>
</evidence>
<keyword evidence="2" id="KW-1133">Transmembrane helix</keyword>
<feature type="region of interest" description="Disordered" evidence="1">
    <location>
        <begin position="42"/>
        <end position="69"/>
    </location>
</feature>
<keyword evidence="2" id="KW-0472">Membrane</keyword>
<keyword evidence="5" id="KW-1185">Reference proteome</keyword>
<dbReference type="Pfam" id="PF22504">
    <property type="entry name" value="DUF6993"/>
    <property type="match status" value="1"/>
</dbReference>
<evidence type="ECO:0000313" key="4">
    <source>
        <dbReference type="EMBL" id="GLJ77859.1"/>
    </source>
</evidence>
<dbReference type="InterPro" id="IPR054262">
    <property type="entry name" value="DUF6993"/>
</dbReference>
<gene>
    <name evidence="4" type="ORF">GCM10017584_34330</name>
</gene>
<feature type="transmembrane region" description="Helical" evidence="2">
    <location>
        <begin position="20"/>
        <end position="41"/>
    </location>
</feature>
<organism evidence="4 5">
    <name type="scientific">Leifsonia poae</name>
    <dbReference type="NCBI Taxonomy" id="110933"/>
    <lineage>
        <taxon>Bacteria</taxon>
        <taxon>Bacillati</taxon>
        <taxon>Actinomycetota</taxon>
        <taxon>Actinomycetes</taxon>
        <taxon>Micrococcales</taxon>
        <taxon>Microbacteriaceae</taxon>
        <taxon>Leifsonia</taxon>
    </lineage>
</organism>
<dbReference type="EMBL" id="BSEN01000015">
    <property type="protein sequence ID" value="GLJ77859.1"/>
    <property type="molecule type" value="Genomic_DNA"/>
</dbReference>
<evidence type="ECO:0000256" key="1">
    <source>
        <dbReference type="SAM" id="MobiDB-lite"/>
    </source>
</evidence>
<accession>A0A9W6HD54</accession>